<feature type="domain" description="Replicative helicase loading/DNA remodeling protein DnaB N-terminal winged helix" evidence="1">
    <location>
        <begin position="14"/>
        <end position="121"/>
    </location>
</feature>
<dbReference type="Pfam" id="PF25888">
    <property type="entry name" value="WHD_DnaB"/>
    <property type="match status" value="1"/>
</dbReference>
<proteinExistence type="predicted"/>
<protein>
    <recommendedName>
        <fullName evidence="1">Replicative helicase loading/DNA remodeling protein DnaB N-terminal winged helix domain-containing protein</fullName>
    </recommendedName>
</protein>
<reference evidence="2 3" key="1">
    <citation type="submission" date="2017-11" db="EMBL/GenBank/DDBJ databases">
        <title>Draft Genome Sequence of Lactobacillus curieae NBRC 111893 isolated from Koso, a Japanese sugar-Vegetable Fermented Beverage.</title>
        <authorList>
            <person name="Chiou T.Y."/>
            <person name="Oshima K."/>
            <person name="Suda W."/>
            <person name="Hattori M."/>
            <person name="Takahashi T."/>
        </authorList>
    </citation>
    <scope>NUCLEOTIDE SEQUENCE [LARGE SCALE GENOMIC DNA]</scope>
    <source>
        <strain evidence="2 3">NBRC111893</strain>
    </source>
</reference>
<dbReference type="EMBL" id="BEXA01000002">
    <property type="protein sequence ID" value="GAY72835.1"/>
    <property type="molecule type" value="Genomic_DNA"/>
</dbReference>
<accession>A0A401FKB2</accession>
<evidence type="ECO:0000259" key="1">
    <source>
        <dbReference type="Pfam" id="PF25888"/>
    </source>
</evidence>
<dbReference type="Proteomes" id="UP000286974">
    <property type="component" value="Unassembled WGS sequence"/>
</dbReference>
<keyword evidence="3" id="KW-1185">Reference proteome</keyword>
<evidence type="ECO:0000313" key="3">
    <source>
        <dbReference type="Proteomes" id="UP000286974"/>
    </source>
</evidence>
<evidence type="ECO:0000313" key="2">
    <source>
        <dbReference type="EMBL" id="GAY72835.1"/>
    </source>
</evidence>
<dbReference type="AlphaFoldDB" id="A0A401FKB2"/>
<sequence>MLLFSIAREDKHQFKAHSFYELQSTLSLSLSDIGTAQRKLEGVDLLATFKNNDGAYRFAIQLPLSSAEFLQTDLLTTLLLGRVGDATFNQLISRIDQPRNDFEQMDNISASLLDVFTVTKAAIQNPPEKSD</sequence>
<dbReference type="InterPro" id="IPR058660">
    <property type="entry name" value="WHD_DnaB"/>
</dbReference>
<comment type="caution">
    <text evidence="2">The sequence shown here is derived from an EMBL/GenBank/DDBJ whole genome shotgun (WGS) entry which is preliminary data.</text>
</comment>
<gene>
    <name evidence="2" type="ORF">NBRC111893_981</name>
</gene>
<name>A0A401FKB2_9LACO</name>
<organism evidence="2 3">
    <name type="scientific">Lentilactobacillus kosonis</name>
    <dbReference type="NCBI Taxonomy" id="2810561"/>
    <lineage>
        <taxon>Bacteria</taxon>
        <taxon>Bacillati</taxon>
        <taxon>Bacillota</taxon>
        <taxon>Bacilli</taxon>
        <taxon>Lactobacillales</taxon>
        <taxon>Lactobacillaceae</taxon>
        <taxon>Lentilactobacillus</taxon>
    </lineage>
</organism>